<feature type="compositionally biased region" description="Polar residues" evidence="1">
    <location>
        <begin position="431"/>
        <end position="444"/>
    </location>
</feature>
<dbReference type="AlphaFoldDB" id="A2DAQ8"/>
<feature type="compositionally biased region" description="Acidic residues" evidence="1">
    <location>
        <begin position="407"/>
        <end position="417"/>
    </location>
</feature>
<gene>
    <name evidence="2" type="ORF">TVAG_035850</name>
</gene>
<reference evidence="2" key="2">
    <citation type="journal article" date="2007" name="Science">
        <title>Draft genome sequence of the sexually transmitted pathogen Trichomonas vaginalis.</title>
        <authorList>
            <person name="Carlton J.M."/>
            <person name="Hirt R.P."/>
            <person name="Silva J.C."/>
            <person name="Delcher A.L."/>
            <person name="Schatz M."/>
            <person name="Zhao Q."/>
            <person name="Wortman J.R."/>
            <person name="Bidwell S.L."/>
            <person name="Alsmark U.C.M."/>
            <person name="Besteiro S."/>
            <person name="Sicheritz-Ponten T."/>
            <person name="Noel C.J."/>
            <person name="Dacks J.B."/>
            <person name="Foster P.G."/>
            <person name="Simillion C."/>
            <person name="Van de Peer Y."/>
            <person name="Miranda-Saavedra D."/>
            <person name="Barton G.J."/>
            <person name="Westrop G.D."/>
            <person name="Mueller S."/>
            <person name="Dessi D."/>
            <person name="Fiori P.L."/>
            <person name="Ren Q."/>
            <person name="Paulsen I."/>
            <person name="Zhang H."/>
            <person name="Bastida-Corcuera F.D."/>
            <person name="Simoes-Barbosa A."/>
            <person name="Brown M.T."/>
            <person name="Hayes R.D."/>
            <person name="Mukherjee M."/>
            <person name="Okumura C.Y."/>
            <person name="Schneider R."/>
            <person name="Smith A.J."/>
            <person name="Vanacova S."/>
            <person name="Villalvazo M."/>
            <person name="Haas B.J."/>
            <person name="Pertea M."/>
            <person name="Feldblyum T.V."/>
            <person name="Utterback T.R."/>
            <person name="Shu C.L."/>
            <person name="Osoegawa K."/>
            <person name="de Jong P.J."/>
            <person name="Hrdy I."/>
            <person name="Horvathova L."/>
            <person name="Zubacova Z."/>
            <person name="Dolezal P."/>
            <person name="Malik S.B."/>
            <person name="Logsdon J.M. Jr."/>
            <person name="Henze K."/>
            <person name="Gupta A."/>
            <person name="Wang C.C."/>
            <person name="Dunne R.L."/>
            <person name="Upcroft J.A."/>
            <person name="Upcroft P."/>
            <person name="White O."/>
            <person name="Salzberg S.L."/>
            <person name="Tang P."/>
            <person name="Chiu C.-H."/>
            <person name="Lee Y.-S."/>
            <person name="Embley T.M."/>
            <person name="Coombs G.H."/>
            <person name="Mottram J.C."/>
            <person name="Tachezy J."/>
            <person name="Fraser-Liggett C.M."/>
            <person name="Johnson P.J."/>
        </authorList>
    </citation>
    <scope>NUCLEOTIDE SEQUENCE [LARGE SCALE GENOMIC DNA]</scope>
    <source>
        <strain evidence="2">G3</strain>
    </source>
</reference>
<keyword evidence="3" id="KW-1185">Reference proteome</keyword>
<protein>
    <submittedName>
        <fullName evidence="2">Uncharacterized protein</fullName>
    </submittedName>
</protein>
<feature type="compositionally biased region" description="Basic and acidic residues" evidence="1">
    <location>
        <begin position="34"/>
        <end position="43"/>
    </location>
</feature>
<dbReference type="InParanoid" id="A2DAQ8"/>
<organism evidence="2 3">
    <name type="scientific">Trichomonas vaginalis (strain ATCC PRA-98 / G3)</name>
    <dbReference type="NCBI Taxonomy" id="412133"/>
    <lineage>
        <taxon>Eukaryota</taxon>
        <taxon>Metamonada</taxon>
        <taxon>Parabasalia</taxon>
        <taxon>Trichomonadida</taxon>
        <taxon>Trichomonadidae</taxon>
        <taxon>Trichomonas</taxon>
    </lineage>
</organism>
<feature type="region of interest" description="Disordered" evidence="1">
    <location>
        <begin position="324"/>
        <end position="360"/>
    </location>
</feature>
<dbReference type="EMBL" id="DS113183">
    <property type="protein sequence ID" value="EAY22561.1"/>
    <property type="molecule type" value="Genomic_DNA"/>
</dbReference>
<feature type="region of interest" description="Disordered" evidence="1">
    <location>
        <begin position="499"/>
        <end position="579"/>
    </location>
</feature>
<feature type="compositionally biased region" description="Basic and acidic residues" evidence="1">
    <location>
        <begin position="52"/>
        <end position="78"/>
    </location>
</feature>
<dbReference type="RefSeq" id="XP_001583547.1">
    <property type="nucleotide sequence ID" value="XM_001583497.1"/>
</dbReference>
<dbReference type="Proteomes" id="UP000001542">
    <property type="component" value="Unassembled WGS sequence"/>
</dbReference>
<feature type="compositionally biased region" description="Basic and acidic residues" evidence="1">
    <location>
        <begin position="421"/>
        <end position="430"/>
    </location>
</feature>
<dbReference type="VEuPathDB" id="TrichDB:TVAG_035850"/>
<feature type="compositionally biased region" description="Polar residues" evidence="1">
    <location>
        <begin position="556"/>
        <end position="577"/>
    </location>
</feature>
<evidence type="ECO:0000313" key="3">
    <source>
        <dbReference type="Proteomes" id="UP000001542"/>
    </source>
</evidence>
<feature type="region of interest" description="Disordered" evidence="1">
    <location>
        <begin position="1"/>
        <end position="97"/>
    </location>
</feature>
<feature type="compositionally biased region" description="Low complexity" evidence="1">
    <location>
        <begin position="540"/>
        <end position="553"/>
    </location>
</feature>
<dbReference type="PANTHER" id="PTHR48176:SF1">
    <property type="entry name" value="DDRGK DOMAIN-CONTAINING PROTEIN 1"/>
    <property type="match status" value="1"/>
</dbReference>
<dbReference type="InterPro" id="IPR050899">
    <property type="entry name" value="DDRGK_domain-containing"/>
</dbReference>
<name>A2DAQ8_TRIV3</name>
<dbReference type="SMR" id="A2DAQ8"/>
<feature type="compositionally biased region" description="Basic and acidic residues" evidence="1">
    <location>
        <begin position="709"/>
        <end position="727"/>
    </location>
</feature>
<dbReference type="KEGG" id="tva:5468117"/>
<reference evidence="2" key="1">
    <citation type="submission" date="2006-10" db="EMBL/GenBank/DDBJ databases">
        <authorList>
            <person name="Amadeo P."/>
            <person name="Zhao Q."/>
            <person name="Wortman J."/>
            <person name="Fraser-Liggett C."/>
            <person name="Carlton J."/>
        </authorList>
    </citation>
    <scope>NUCLEOTIDE SEQUENCE</scope>
    <source>
        <strain evidence="2">G3</strain>
    </source>
</reference>
<dbReference type="VEuPathDB" id="TrichDB:TVAGG3_0812280"/>
<feature type="compositionally biased region" description="Polar residues" evidence="1">
    <location>
        <begin position="81"/>
        <end position="92"/>
    </location>
</feature>
<feature type="region of interest" description="Disordered" evidence="1">
    <location>
        <begin position="658"/>
        <end position="743"/>
    </location>
</feature>
<feature type="compositionally biased region" description="Acidic residues" evidence="1">
    <location>
        <begin position="732"/>
        <end position="743"/>
    </location>
</feature>
<sequence>MFNFADFAHPDYSQGRHKNFTPGRVRNIQFSPDKPNEIIKTEEVQNISPKSSPDKTTKTERPKLVVEKIKKEEPKEEPEPTNQLTVEKTPQEQTPATNQQYAQYAYGYQYPNPYMYQYAQNAQYPSQYPYPYTTPEQIAYAYQYAYQMYGIQPPNTQVMPNQQQEQPKHKKTVKKVKVSRLKPRVEDDKPAAPFGNDLENKNTIDDYIEEYEYYEEEEEENELPQQQSVMQNPIVKQPLLVQKPLNPIPTTPYQYGEHSGIIFDQSGLSIERPTTNKSLKLEWLPPGVNLKEKEPIDAILKRSGISIIKKEKAQYKPIVVNLREKTPEEIEEEKRQKEEEERIQHEKEEAEKRKKEEEERLEAERIAREEAEKIRLQEEEKLKELERIEAEKNEPVQDHQVILDEDQPIEENNDEDFGLPHFDEKSDTHSPEPSNFIPTVNIKSTIEETTETNTESDVFHRMDIEENILKQSQQKKEEIEAEQRPFDDHNEEEFQFFEGAMRKPPIIIAPPDSGFDENAFSIHNEDKPGFTSPQPDPFLFSKESSASASQEKFQLSRDNSGSSEMFNFNTPQNNSSDLLKAPTFGSFNFNSNNSQDSFVKPPTFSGFNSQSSPSFSFGQSSYSFGSQAIDASALPRAPVFAFGGGNSDETIKAPVFRFGQPSLNEGPVTPTTANPMPEDENDESEKEENNLMKDSAPEFSSDVFGGLIHLEREQEKQESDHEAETTKAEPVIDNDLDDILGIV</sequence>
<proteinExistence type="predicted"/>
<feature type="region of interest" description="Disordered" evidence="1">
    <location>
        <begin position="407"/>
        <end position="461"/>
    </location>
</feature>
<evidence type="ECO:0000313" key="2">
    <source>
        <dbReference type="EMBL" id="EAY22561.1"/>
    </source>
</evidence>
<dbReference type="PANTHER" id="PTHR48176">
    <property type="entry name" value="DDRGK DOMAIN-CONTAINING PROTEIN 1"/>
    <property type="match status" value="1"/>
</dbReference>
<evidence type="ECO:0000256" key="1">
    <source>
        <dbReference type="SAM" id="MobiDB-lite"/>
    </source>
</evidence>
<dbReference type="GO" id="GO:0044389">
    <property type="term" value="F:ubiquitin-like protein ligase binding"/>
    <property type="evidence" value="ECO:0000318"/>
    <property type="project" value="GO_Central"/>
</dbReference>
<feature type="compositionally biased region" description="Acidic residues" evidence="1">
    <location>
        <begin position="677"/>
        <end position="686"/>
    </location>
</feature>
<accession>A2DAQ8</accession>